<dbReference type="STRING" id="4540.A0A3L6RRM2"/>
<evidence type="ECO:0000313" key="3">
    <source>
        <dbReference type="Proteomes" id="UP000275267"/>
    </source>
</evidence>
<evidence type="ECO:0000313" key="2">
    <source>
        <dbReference type="EMBL" id="RLN07657.1"/>
    </source>
</evidence>
<dbReference type="OrthoDB" id="41445at2759"/>
<dbReference type="Pfam" id="PF01878">
    <property type="entry name" value="EVE"/>
    <property type="match status" value="1"/>
</dbReference>
<dbReference type="InterPro" id="IPR002740">
    <property type="entry name" value="EVE_domain"/>
</dbReference>
<feature type="domain" description="EVE" evidence="1">
    <location>
        <begin position="101"/>
        <end position="156"/>
    </location>
</feature>
<dbReference type="PANTHER" id="PTHR14087">
    <property type="entry name" value="THYMOCYTE NUCLEAR PROTEIN 1"/>
    <property type="match status" value="1"/>
</dbReference>
<accession>A0A3L6RRM2</accession>
<sequence length="223" mass="24654">MPAGRQRGQRALCHRNRHLRWGILRAAHPGVTASMPNSCPPADGAPHAVAPIQPGASHTRRLRTLRIREVPIRDGDSGDQRPRTLYKWEGDGEGKDAAAGGAVDVRAVGEFRSPVPLGERKKAAGEVEGMRDFALLRQPRLSVMPVPTKVWDWLCDAGGDFVQDGEAEEGEEVFSIRDAAANNLKRLAEEFDPEWAMQHIIPQVSTVLSKRTPYYAIEYAKVY</sequence>
<protein>
    <submittedName>
        <fullName evidence="2">Thymocyte nuclear protein 1</fullName>
    </submittedName>
</protein>
<keyword evidence="3" id="KW-1185">Reference proteome</keyword>
<name>A0A3L6RRM2_PANMI</name>
<organism evidence="2 3">
    <name type="scientific">Panicum miliaceum</name>
    <name type="common">Proso millet</name>
    <name type="synonym">Broomcorn millet</name>
    <dbReference type="NCBI Taxonomy" id="4540"/>
    <lineage>
        <taxon>Eukaryota</taxon>
        <taxon>Viridiplantae</taxon>
        <taxon>Streptophyta</taxon>
        <taxon>Embryophyta</taxon>
        <taxon>Tracheophyta</taxon>
        <taxon>Spermatophyta</taxon>
        <taxon>Magnoliopsida</taxon>
        <taxon>Liliopsida</taxon>
        <taxon>Poales</taxon>
        <taxon>Poaceae</taxon>
        <taxon>PACMAD clade</taxon>
        <taxon>Panicoideae</taxon>
        <taxon>Panicodae</taxon>
        <taxon>Paniceae</taxon>
        <taxon>Panicinae</taxon>
        <taxon>Panicum</taxon>
        <taxon>Panicum sect. Panicum</taxon>
    </lineage>
</organism>
<dbReference type="InterPro" id="IPR052181">
    <property type="entry name" value="5hmC_binding"/>
</dbReference>
<dbReference type="EMBL" id="PQIB02000007">
    <property type="protein sequence ID" value="RLN07657.1"/>
    <property type="molecule type" value="Genomic_DNA"/>
</dbReference>
<comment type="caution">
    <text evidence="2">The sequence shown here is derived from an EMBL/GenBank/DDBJ whole genome shotgun (WGS) entry which is preliminary data.</text>
</comment>
<dbReference type="InterPro" id="IPR015947">
    <property type="entry name" value="PUA-like_sf"/>
</dbReference>
<evidence type="ECO:0000259" key="1">
    <source>
        <dbReference type="Pfam" id="PF01878"/>
    </source>
</evidence>
<dbReference type="AlphaFoldDB" id="A0A3L6RRM2"/>
<reference evidence="3" key="1">
    <citation type="journal article" date="2019" name="Nat. Commun.">
        <title>The genome of broomcorn millet.</title>
        <authorList>
            <person name="Zou C."/>
            <person name="Miki D."/>
            <person name="Li D."/>
            <person name="Tang Q."/>
            <person name="Xiao L."/>
            <person name="Rajput S."/>
            <person name="Deng P."/>
            <person name="Jia W."/>
            <person name="Huang R."/>
            <person name="Zhang M."/>
            <person name="Sun Y."/>
            <person name="Hu J."/>
            <person name="Fu X."/>
            <person name="Schnable P.S."/>
            <person name="Li F."/>
            <person name="Zhang H."/>
            <person name="Feng B."/>
            <person name="Zhu X."/>
            <person name="Liu R."/>
            <person name="Schnable J.C."/>
            <person name="Zhu J.-K."/>
            <person name="Zhang H."/>
        </authorList>
    </citation>
    <scope>NUCLEOTIDE SEQUENCE [LARGE SCALE GENOMIC DNA]</scope>
</reference>
<dbReference type="GO" id="GO:0005634">
    <property type="term" value="C:nucleus"/>
    <property type="evidence" value="ECO:0007669"/>
    <property type="project" value="TreeGrafter"/>
</dbReference>
<dbReference type="Gene3D" id="3.10.590.10">
    <property type="entry name" value="ph1033 like domains"/>
    <property type="match status" value="1"/>
</dbReference>
<dbReference type="PANTHER" id="PTHR14087:SF8">
    <property type="entry name" value="OS03G0676100 PROTEIN"/>
    <property type="match status" value="1"/>
</dbReference>
<proteinExistence type="predicted"/>
<dbReference type="SUPFAM" id="SSF88697">
    <property type="entry name" value="PUA domain-like"/>
    <property type="match status" value="1"/>
</dbReference>
<dbReference type="Proteomes" id="UP000275267">
    <property type="component" value="Unassembled WGS sequence"/>
</dbReference>
<gene>
    <name evidence="2" type="ORF">C2845_PM11G04460</name>
</gene>